<reference evidence="2 3" key="1">
    <citation type="journal article" date="2018" name="Front. Plant Sci.">
        <title>Red Clover (Trifolium pratense) and Zigzag Clover (T. medium) - A Picture of Genomic Similarities and Differences.</title>
        <authorList>
            <person name="Dluhosova J."/>
            <person name="Istvanek J."/>
            <person name="Nedelnik J."/>
            <person name="Repkova J."/>
        </authorList>
    </citation>
    <scope>NUCLEOTIDE SEQUENCE [LARGE SCALE GENOMIC DNA]</scope>
    <source>
        <strain evidence="3">cv. 10/8</strain>
        <tissue evidence="2">Leaf</tissue>
    </source>
</reference>
<evidence type="ECO:0000313" key="2">
    <source>
        <dbReference type="EMBL" id="MCI84773.1"/>
    </source>
</evidence>
<name>A0A392VBI5_9FABA</name>
<evidence type="ECO:0000313" key="3">
    <source>
        <dbReference type="Proteomes" id="UP000265520"/>
    </source>
</evidence>
<feature type="region of interest" description="Disordered" evidence="1">
    <location>
        <begin position="15"/>
        <end position="34"/>
    </location>
</feature>
<dbReference type="Proteomes" id="UP000265520">
    <property type="component" value="Unassembled WGS sequence"/>
</dbReference>
<feature type="non-terminal residue" evidence="2">
    <location>
        <position position="34"/>
    </location>
</feature>
<protein>
    <submittedName>
        <fullName evidence="2">Uncharacterized protein</fullName>
    </submittedName>
</protein>
<organism evidence="2 3">
    <name type="scientific">Trifolium medium</name>
    <dbReference type="NCBI Taxonomy" id="97028"/>
    <lineage>
        <taxon>Eukaryota</taxon>
        <taxon>Viridiplantae</taxon>
        <taxon>Streptophyta</taxon>
        <taxon>Embryophyta</taxon>
        <taxon>Tracheophyta</taxon>
        <taxon>Spermatophyta</taxon>
        <taxon>Magnoliopsida</taxon>
        <taxon>eudicotyledons</taxon>
        <taxon>Gunneridae</taxon>
        <taxon>Pentapetalae</taxon>
        <taxon>rosids</taxon>
        <taxon>fabids</taxon>
        <taxon>Fabales</taxon>
        <taxon>Fabaceae</taxon>
        <taxon>Papilionoideae</taxon>
        <taxon>50 kb inversion clade</taxon>
        <taxon>NPAAA clade</taxon>
        <taxon>Hologalegina</taxon>
        <taxon>IRL clade</taxon>
        <taxon>Trifolieae</taxon>
        <taxon>Trifolium</taxon>
    </lineage>
</organism>
<evidence type="ECO:0000256" key="1">
    <source>
        <dbReference type="SAM" id="MobiDB-lite"/>
    </source>
</evidence>
<dbReference type="EMBL" id="LXQA011099064">
    <property type="protein sequence ID" value="MCI84773.1"/>
    <property type="molecule type" value="Genomic_DNA"/>
</dbReference>
<comment type="caution">
    <text evidence="2">The sequence shown here is derived from an EMBL/GenBank/DDBJ whole genome shotgun (WGS) entry which is preliminary data.</text>
</comment>
<proteinExistence type="predicted"/>
<sequence length="34" mass="3290">MLVVCARGEADLTEDGASRGLAPAVDVGGGDLSS</sequence>
<keyword evidence="3" id="KW-1185">Reference proteome</keyword>
<accession>A0A392VBI5</accession>
<dbReference type="AlphaFoldDB" id="A0A392VBI5"/>